<evidence type="ECO:0000256" key="1">
    <source>
        <dbReference type="SAM" id="MobiDB-lite"/>
    </source>
</evidence>
<protein>
    <submittedName>
        <fullName evidence="2">Uncharacterized protein</fullName>
    </submittedName>
</protein>
<dbReference type="Proteomes" id="UP000812287">
    <property type="component" value="Unassembled WGS sequence"/>
</dbReference>
<reference evidence="2" key="1">
    <citation type="submission" date="2020-11" db="EMBL/GenBank/DDBJ databases">
        <title>Adaptations for nitrogen fixation in a non-lichenized fungal sporocarp promotes dispersal by wood-feeding termites.</title>
        <authorList>
            <consortium name="DOE Joint Genome Institute"/>
            <person name="Koch R.A."/>
            <person name="Yoon G."/>
            <person name="Arayal U."/>
            <person name="Lail K."/>
            <person name="Amirebrahimi M."/>
            <person name="Labutti K."/>
            <person name="Lipzen A."/>
            <person name="Riley R."/>
            <person name="Barry K."/>
            <person name="Henrissat B."/>
            <person name="Grigoriev I.V."/>
            <person name="Herr J.R."/>
            <person name="Aime M.C."/>
        </authorList>
    </citation>
    <scope>NUCLEOTIDE SEQUENCE</scope>
    <source>
        <strain evidence="2">MCA 3950</strain>
    </source>
</reference>
<organism evidence="2 3">
    <name type="scientific">Guyanagaster necrorhizus</name>
    <dbReference type="NCBI Taxonomy" id="856835"/>
    <lineage>
        <taxon>Eukaryota</taxon>
        <taxon>Fungi</taxon>
        <taxon>Dikarya</taxon>
        <taxon>Basidiomycota</taxon>
        <taxon>Agaricomycotina</taxon>
        <taxon>Agaricomycetes</taxon>
        <taxon>Agaricomycetidae</taxon>
        <taxon>Agaricales</taxon>
        <taxon>Marasmiineae</taxon>
        <taxon>Physalacriaceae</taxon>
        <taxon>Guyanagaster</taxon>
    </lineage>
</organism>
<dbReference type="RefSeq" id="XP_043044023.1">
    <property type="nucleotide sequence ID" value="XM_043176725.1"/>
</dbReference>
<gene>
    <name evidence="2" type="ORF">BT62DRAFT_1001336</name>
</gene>
<proteinExistence type="predicted"/>
<accession>A0A9P7W0K3</accession>
<evidence type="ECO:0000313" key="2">
    <source>
        <dbReference type="EMBL" id="KAG7450523.1"/>
    </source>
</evidence>
<name>A0A9P7W0K3_9AGAR</name>
<dbReference type="EMBL" id="MU250526">
    <property type="protein sequence ID" value="KAG7450523.1"/>
    <property type="molecule type" value="Genomic_DNA"/>
</dbReference>
<sequence>MVFSLRKLLSQPFGPLLETSLDIDYLNRTRIPPLSLSSVRMFLPGQQGTGLDETEFVDGFADNVQFIGRLVIEDLRWLSTLGYEQLECELRERDVDTNNLQSCSGLTLQTLYGHRPGEGSRVTIWLLCNKNLTATFLTHDRYSNSLLLATTKGRSYRIVSFDVHTYRRSHKYLERYRLLAMVDKFIRSKETPITDHTIDWLIESIREYHSVDGSERRILYGSDDSEIGTDDEGNRGKLRRRRHSLHLSKAEARAVLAKDARWLLAEHLYRRADKRSLSIRALCRFCSEIAHGKRWNGRGRPRVGDEAFEALFDFDINLNKYWRKGKTRAEWQRMLDRALQYEKGKKSKKKNSNASETDEPEQRLAERLPVIHHYDDDMSQDSTPAASDVEDKTDLCRSIGRSIPPWLATPPTLPPPGTCAWDCNCGNHIDVLEWCKGSKTRHANDTTLQDSDMLLHRLLRAISDHYEEHLKQIGILEQLEVLNTRRARVRRNVVLRYLSVFSLYSDGLTS</sequence>
<keyword evidence="3" id="KW-1185">Reference proteome</keyword>
<evidence type="ECO:0000313" key="3">
    <source>
        <dbReference type="Proteomes" id="UP000812287"/>
    </source>
</evidence>
<dbReference type="GeneID" id="66099012"/>
<comment type="caution">
    <text evidence="2">The sequence shown here is derived from an EMBL/GenBank/DDBJ whole genome shotgun (WGS) entry which is preliminary data.</text>
</comment>
<dbReference type="AlphaFoldDB" id="A0A9P7W0K3"/>
<dbReference type="OrthoDB" id="3226250at2759"/>
<feature type="region of interest" description="Disordered" evidence="1">
    <location>
        <begin position="342"/>
        <end position="363"/>
    </location>
</feature>